<accession>A0ABS8G8V9</accession>
<keyword evidence="2" id="KW-0012">Acyltransferase</keyword>
<dbReference type="EMBL" id="JAJEWP010000003">
    <property type="protein sequence ID" value="MCC2617012.1"/>
    <property type="molecule type" value="Genomic_DNA"/>
</dbReference>
<dbReference type="PANTHER" id="PTHR43877:SF1">
    <property type="entry name" value="ACETYLTRANSFERASE"/>
    <property type="match status" value="1"/>
</dbReference>
<dbReference type="Pfam" id="PF00583">
    <property type="entry name" value="Acetyltransf_1"/>
    <property type="match status" value="1"/>
</dbReference>
<dbReference type="Gene3D" id="3.40.630.30">
    <property type="match status" value="1"/>
</dbReference>
<sequence>MHREWRVKGLSAADARHAAALIYSSGPRSLSALFDVDDVHTALDFLGLAFAADEGQFSHRYHQGVHAPDGRLVGLVTHWHGPPSVAYRQATLQLLLDYYGEESTRAVIGRSQCLAPVVTLPDADRWILGHLGVDPAFHRQGIARSLVNAVEQAAQQAGCATLGLDVEADNDTAIAFYQSIGFKPLERNEPDAQGASLGLVPHLFLSKSLAA</sequence>
<evidence type="ECO:0000313" key="5">
    <source>
        <dbReference type="Proteomes" id="UP001520878"/>
    </source>
</evidence>
<gene>
    <name evidence="4" type="ORF">LJ739_12235</name>
</gene>
<organism evidence="4 5">
    <name type="scientific">Fluctibacter halophilus</name>
    <dbReference type="NCBI Taxonomy" id="226011"/>
    <lineage>
        <taxon>Bacteria</taxon>
        <taxon>Pseudomonadati</taxon>
        <taxon>Pseudomonadota</taxon>
        <taxon>Gammaproteobacteria</taxon>
        <taxon>Alteromonadales</taxon>
        <taxon>Alteromonadaceae</taxon>
        <taxon>Fluctibacter</taxon>
    </lineage>
</organism>
<evidence type="ECO:0000256" key="1">
    <source>
        <dbReference type="ARBA" id="ARBA00022679"/>
    </source>
</evidence>
<feature type="domain" description="N-acetyltransferase" evidence="3">
    <location>
        <begin position="71"/>
        <end position="210"/>
    </location>
</feature>
<name>A0ABS8G8V9_9ALTE</name>
<protein>
    <submittedName>
        <fullName evidence="4">GNAT family N-acetyltransferase</fullName>
    </submittedName>
</protein>
<dbReference type="SUPFAM" id="SSF55729">
    <property type="entry name" value="Acyl-CoA N-acyltransferases (Nat)"/>
    <property type="match status" value="1"/>
</dbReference>
<dbReference type="CDD" id="cd04301">
    <property type="entry name" value="NAT_SF"/>
    <property type="match status" value="1"/>
</dbReference>
<proteinExistence type="predicted"/>
<evidence type="ECO:0000256" key="2">
    <source>
        <dbReference type="ARBA" id="ARBA00023315"/>
    </source>
</evidence>
<dbReference type="PANTHER" id="PTHR43877">
    <property type="entry name" value="AMINOALKYLPHOSPHONATE N-ACETYLTRANSFERASE-RELATED-RELATED"/>
    <property type="match status" value="1"/>
</dbReference>
<dbReference type="PROSITE" id="PS51186">
    <property type="entry name" value="GNAT"/>
    <property type="match status" value="1"/>
</dbReference>
<dbReference type="RefSeq" id="WP_229160885.1">
    <property type="nucleotide sequence ID" value="NZ_JAJEWP010000003.1"/>
</dbReference>
<keyword evidence="5" id="KW-1185">Reference proteome</keyword>
<dbReference type="Proteomes" id="UP001520878">
    <property type="component" value="Unassembled WGS sequence"/>
</dbReference>
<comment type="caution">
    <text evidence="4">The sequence shown here is derived from an EMBL/GenBank/DDBJ whole genome shotgun (WGS) entry which is preliminary data.</text>
</comment>
<dbReference type="InterPro" id="IPR016181">
    <property type="entry name" value="Acyl_CoA_acyltransferase"/>
</dbReference>
<keyword evidence="1" id="KW-0808">Transferase</keyword>
<dbReference type="InterPro" id="IPR000182">
    <property type="entry name" value="GNAT_dom"/>
</dbReference>
<evidence type="ECO:0000313" key="4">
    <source>
        <dbReference type="EMBL" id="MCC2617012.1"/>
    </source>
</evidence>
<reference evidence="4 5" key="1">
    <citation type="submission" date="2021-10" db="EMBL/GenBank/DDBJ databases">
        <title>Draft genome of Aestuariibacter halophilus JC2043.</title>
        <authorList>
            <person name="Emsley S.A."/>
            <person name="Pfannmuller K.M."/>
            <person name="Ushijima B."/>
            <person name="Saw J.H."/>
            <person name="Videau P."/>
        </authorList>
    </citation>
    <scope>NUCLEOTIDE SEQUENCE [LARGE SCALE GENOMIC DNA]</scope>
    <source>
        <strain evidence="4 5">JC2043</strain>
    </source>
</reference>
<dbReference type="InterPro" id="IPR050832">
    <property type="entry name" value="Bact_Acetyltransf"/>
</dbReference>
<evidence type="ECO:0000259" key="3">
    <source>
        <dbReference type="PROSITE" id="PS51186"/>
    </source>
</evidence>